<name>A0A8S1EMM9_9PELO</name>
<feature type="transmembrane region" description="Helical" evidence="1">
    <location>
        <begin position="169"/>
        <end position="192"/>
    </location>
</feature>
<evidence type="ECO:0000313" key="3">
    <source>
        <dbReference type="Proteomes" id="UP000494206"/>
    </source>
</evidence>
<keyword evidence="1" id="KW-0812">Transmembrane</keyword>
<accession>A0A8S1EMM9</accession>
<organism evidence="2 3">
    <name type="scientific">Caenorhabditis bovis</name>
    <dbReference type="NCBI Taxonomy" id="2654633"/>
    <lineage>
        <taxon>Eukaryota</taxon>
        <taxon>Metazoa</taxon>
        <taxon>Ecdysozoa</taxon>
        <taxon>Nematoda</taxon>
        <taxon>Chromadorea</taxon>
        <taxon>Rhabditida</taxon>
        <taxon>Rhabditina</taxon>
        <taxon>Rhabditomorpha</taxon>
        <taxon>Rhabditoidea</taxon>
        <taxon>Rhabditidae</taxon>
        <taxon>Peloderinae</taxon>
        <taxon>Caenorhabditis</taxon>
    </lineage>
</organism>
<dbReference type="Proteomes" id="UP000494206">
    <property type="component" value="Unassembled WGS sequence"/>
</dbReference>
<evidence type="ECO:0000256" key="1">
    <source>
        <dbReference type="SAM" id="Phobius"/>
    </source>
</evidence>
<evidence type="ECO:0000313" key="2">
    <source>
        <dbReference type="EMBL" id="CAB3401443.1"/>
    </source>
</evidence>
<feature type="transmembrane region" description="Helical" evidence="1">
    <location>
        <begin position="12"/>
        <end position="32"/>
    </location>
</feature>
<feature type="transmembrane region" description="Helical" evidence="1">
    <location>
        <begin position="204"/>
        <end position="223"/>
    </location>
</feature>
<proteinExistence type="predicted"/>
<keyword evidence="3" id="KW-1185">Reference proteome</keyword>
<reference evidence="2 3" key="1">
    <citation type="submission" date="2020-04" db="EMBL/GenBank/DDBJ databases">
        <authorList>
            <person name="Laetsch R D."/>
            <person name="Stevens L."/>
            <person name="Kumar S."/>
            <person name="Blaxter L. M."/>
        </authorList>
    </citation>
    <scope>NUCLEOTIDE SEQUENCE [LARGE SCALE GENOMIC DNA]</scope>
</reference>
<dbReference type="OrthoDB" id="5821563at2759"/>
<keyword evidence="1" id="KW-1133">Transmembrane helix</keyword>
<gene>
    <name evidence="2" type="ORF">CBOVIS_LOCUS4190</name>
</gene>
<dbReference type="EMBL" id="CADEPM010000003">
    <property type="protein sequence ID" value="CAB3401443.1"/>
    <property type="molecule type" value="Genomic_DNA"/>
</dbReference>
<protein>
    <submittedName>
        <fullName evidence="2">Uncharacterized protein</fullName>
    </submittedName>
</protein>
<keyword evidence="1" id="KW-0472">Membrane</keyword>
<comment type="caution">
    <text evidence="2">The sequence shown here is derived from an EMBL/GenBank/DDBJ whole genome shotgun (WGS) entry which is preliminary data.</text>
</comment>
<dbReference type="AlphaFoldDB" id="A0A8S1EMM9"/>
<sequence>MPWLDRPSTHRIVWIAAYALIIVLLLIATGVVNMCLTPRLAGICDFHDNNDTIGALHTKCDPQRRATLLFITYCLVRLISNKFEAHLGSRLMKQCGVRNAFPGSHFGAALGFPYLTRSLSASIQLTSSSLLFIVIIFASTSIAFYPYVKDFAKLCKLIYNAIQRRHYTQSYSLIFALISLYLYFTVIFIEILDVSFGAYCPQSIFGLPILFPNVNFPLVLYIFHMTILSQHKVMPAIIYEVNNDDCFIQLNRMRCITNKDCPERTTTIQRRALEGRIVQVRSIRDLDDIVPCKISTIVRKTSLAVMSMK</sequence>
<feature type="transmembrane region" description="Helical" evidence="1">
    <location>
        <begin position="129"/>
        <end position="148"/>
    </location>
</feature>